<dbReference type="InterPro" id="IPR025937">
    <property type="entry name" value="PDGLE_dom"/>
</dbReference>
<feature type="transmembrane region" description="Helical" evidence="7">
    <location>
        <begin position="228"/>
        <end position="247"/>
    </location>
</feature>
<keyword evidence="8" id="KW-0732">Signal</keyword>
<protein>
    <submittedName>
        <fullName evidence="10">Cobalt/nickel transport system permease protein</fullName>
    </submittedName>
</protein>
<evidence type="ECO:0000256" key="4">
    <source>
        <dbReference type="ARBA" id="ARBA00022692"/>
    </source>
</evidence>
<accession>A0A562JBQ7</accession>
<dbReference type="Gene3D" id="1.10.1760.20">
    <property type="match status" value="1"/>
</dbReference>
<dbReference type="Pfam" id="PF13190">
    <property type="entry name" value="PDGLE"/>
    <property type="match status" value="1"/>
</dbReference>
<evidence type="ECO:0000313" key="10">
    <source>
        <dbReference type="EMBL" id="TWH80651.1"/>
    </source>
</evidence>
<feature type="transmembrane region" description="Helical" evidence="7">
    <location>
        <begin position="74"/>
        <end position="100"/>
    </location>
</feature>
<keyword evidence="2" id="KW-0813">Transport</keyword>
<evidence type="ECO:0000256" key="3">
    <source>
        <dbReference type="ARBA" id="ARBA00022475"/>
    </source>
</evidence>
<evidence type="ECO:0000256" key="5">
    <source>
        <dbReference type="ARBA" id="ARBA00022989"/>
    </source>
</evidence>
<feature type="transmembrane region" description="Helical" evidence="7">
    <location>
        <begin position="141"/>
        <end position="167"/>
    </location>
</feature>
<organism evidence="10 11">
    <name type="scientific">Sedimentibacter saalensis</name>
    <dbReference type="NCBI Taxonomy" id="130788"/>
    <lineage>
        <taxon>Bacteria</taxon>
        <taxon>Bacillati</taxon>
        <taxon>Bacillota</taxon>
        <taxon>Tissierellia</taxon>
        <taxon>Sedimentibacter</taxon>
    </lineage>
</organism>
<name>A0A562JBQ7_9FIRM</name>
<keyword evidence="4 7" id="KW-0812">Transmembrane</keyword>
<dbReference type="AlphaFoldDB" id="A0A562JBQ7"/>
<dbReference type="OrthoDB" id="5395048at2"/>
<gene>
    <name evidence="10" type="ORF">LY60_01913</name>
</gene>
<dbReference type="GO" id="GO:0000041">
    <property type="term" value="P:transition metal ion transport"/>
    <property type="evidence" value="ECO:0007669"/>
    <property type="project" value="InterPro"/>
</dbReference>
<dbReference type="PANTHER" id="PTHR34229">
    <property type="entry name" value="METAL TRANSPORT PROTEIN HI_1621-RELATED"/>
    <property type="match status" value="1"/>
</dbReference>
<feature type="signal peptide" evidence="8">
    <location>
        <begin position="1"/>
        <end position="23"/>
    </location>
</feature>
<evidence type="ECO:0000256" key="8">
    <source>
        <dbReference type="SAM" id="SignalP"/>
    </source>
</evidence>
<dbReference type="EMBL" id="VLKH01000004">
    <property type="protein sequence ID" value="TWH80651.1"/>
    <property type="molecule type" value="Genomic_DNA"/>
</dbReference>
<feature type="transmembrane region" description="Helical" evidence="7">
    <location>
        <begin position="42"/>
        <end position="62"/>
    </location>
</feature>
<evidence type="ECO:0000259" key="9">
    <source>
        <dbReference type="Pfam" id="PF13190"/>
    </source>
</evidence>
<comment type="subcellular location">
    <subcellularLocation>
        <location evidence="1">Cell membrane</location>
        <topology evidence="1">Multi-pass membrane protein</topology>
    </subcellularLocation>
</comment>
<feature type="transmembrane region" description="Helical" evidence="7">
    <location>
        <begin position="304"/>
        <end position="325"/>
    </location>
</feature>
<comment type="caution">
    <text evidence="10">The sequence shown here is derived from an EMBL/GenBank/DDBJ whole genome shotgun (WGS) entry which is preliminary data.</text>
</comment>
<sequence length="340" mass="36232">MHMADALVSAATGGAMWAASAGAATYSVKKVQTEIEENEKKIPLMGVMGAFVFASQMINFTIPGTGSSGHIGGGILLAALLGPHAGFLTLISILAIQALFFADGGLLALGCNIFNMGFFTCYVAYPLIYKKIIHKKMSKKNILIGSLIAAVVGLQLGSFAVVLETFFSGKTELPFGTFVIMMQPIHLAIGIVEGLLTAAVISFLWNTRPELLESSNLDKINNSNNKKVVALLLCAALVIGGIASWYASNNPDGLEWSIEKTIDSNEVEGNSSIHELLRSVQDKISFLPDYNFKSDQEAQTQAKLGTSLSGISGSILTLIVAALIGKISKKYRQIKAKINN</sequence>
<keyword evidence="6 7" id="KW-0472">Membrane</keyword>
<keyword evidence="3" id="KW-1003">Cell membrane</keyword>
<feature type="chain" id="PRO_5039170568" evidence="8">
    <location>
        <begin position="24"/>
        <end position="340"/>
    </location>
</feature>
<dbReference type="Proteomes" id="UP000315343">
    <property type="component" value="Unassembled WGS sequence"/>
</dbReference>
<feature type="transmembrane region" description="Helical" evidence="7">
    <location>
        <begin position="106"/>
        <end position="129"/>
    </location>
</feature>
<feature type="domain" description="PDGLE" evidence="9">
    <location>
        <begin position="226"/>
        <end position="329"/>
    </location>
</feature>
<proteinExistence type="predicted"/>
<evidence type="ECO:0000256" key="1">
    <source>
        <dbReference type="ARBA" id="ARBA00004651"/>
    </source>
</evidence>
<evidence type="ECO:0000256" key="2">
    <source>
        <dbReference type="ARBA" id="ARBA00022448"/>
    </source>
</evidence>
<dbReference type="RefSeq" id="WP_145082672.1">
    <property type="nucleotide sequence ID" value="NZ_VLKH01000004.1"/>
</dbReference>
<keyword evidence="5 7" id="KW-1133">Transmembrane helix</keyword>
<keyword evidence="11" id="KW-1185">Reference proteome</keyword>
<reference evidence="10 11" key="1">
    <citation type="submission" date="2019-07" db="EMBL/GenBank/DDBJ databases">
        <title>Genomic Encyclopedia of Type Strains, Phase I: the one thousand microbial genomes (KMG-I) project.</title>
        <authorList>
            <person name="Kyrpides N."/>
        </authorList>
    </citation>
    <scope>NUCLEOTIDE SEQUENCE [LARGE SCALE GENOMIC DNA]</scope>
    <source>
        <strain evidence="10 11">DSM 13558</strain>
    </source>
</reference>
<dbReference type="Pfam" id="PF01891">
    <property type="entry name" value="CbiM"/>
    <property type="match status" value="1"/>
</dbReference>
<evidence type="ECO:0000256" key="7">
    <source>
        <dbReference type="SAM" id="Phobius"/>
    </source>
</evidence>
<dbReference type="InterPro" id="IPR002751">
    <property type="entry name" value="CbiM/NikMN"/>
</dbReference>
<feature type="transmembrane region" description="Helical" evidence="7">
    <location>
        <begin position="187"/>
        <end position="207"/>
    </location>
</feature>
<dbReference type="GO" id="GO:0005886">
    <property type="term" value="C:plasma membrane"/>
    <property type="evidence" value="ECO:0007669"/>
    <property type="project" value="UniProtKB-SubCell"/>
</dbReference>
<dbReference type="PANTHER" id="PTHR34229:SF1">
    <property type="entry name" value="METAL TRANSPORT PROTEIN HI_1621-RELATED"/>
    <property type="match status" value="1"/>
</dbReference>
<evidence type="ECO:0000256" key="6">
    <source>
        <dbReference type="ARBA" id="ARBA00023136"/>
    </source>
</evidence>
<evidence type="ECO:0000313" key="11">
    <source>
        <dbReference type="Proteomes" id="UP000315343"/>
    </source>
</evidence>